<evidence type="ECO:0000259" key="2">
    <source>
        <dbReference type="SMART" id="SM00256"/>
    </source>
</evidence>
<dbReference type="Gene3D" id="1.20.1280.50">
    <property type="match status" value="1"/>
</dbReference>
<accession>R7Z6C8</accession>
<dbReference type="CDD" id="cd09917">
    <property type="entry name" value="F-box_SF"/>
    <property type="match status" value="1"/>
</dbReference>
<keyword evidence="4" id="KW-1185">Reference proteome</keyword>
<dbReference type="RefSeq" id="XP_007784803.1">
    <property type="nucleotide sequence ID" value="XM_007786613.1"/>
</dbReference>
<evidence type="ECO:0000256" key="1">
    <source>
        <dbReference type="SAM" id="MobiDB-lite"/>
    </source>
</evidence>
<dbReference type="OrthoDB" id="3800738at2759"/>
<dbReference type="InterPro" id="IPR001810">
    <property type="entry name" value="F-box_dom"/>
</dbReference>
<gene>
    <name evidence="3" type="ORF">W97_08746</name>
</gene>
<reference evidence="4" key="1">
    <citation type="submission" date="2012-06" db="EMBL/GenBank/DDBJ databases">
        <title>The genome sequence of Coniosporium apollinis CBS 100218.</title>
        <authorList>
            <consortium name="The Broad Institute Genome Sequencing Platform"/>
            <person name="Cuomo C."/>
            <person name="Gorbushina A."/>
            <person name="Noack S."/>
            <person name="Walker B."/>
            <person name="Young S.K."/>
            <person name="Zeng Q."/>
            <person name="Gargeya S."/>
            <person name="Fitzgerald M."/>
            <person name="Haas B."/>
            <person name="Abouelleil A."/>
            <person name="Alvarado L."/>
            <person name="Arachchi H.M."/>
            <person name="Berlin A.M."/>
            <person name="Chapman S.B."/>
            <person name="Goldberg J."/>
            <person name="Griggs A."/>
            <person name="Gujja S."/>
            <person name="Hansen M."/>
            <person name="Howarth C."/>
            <person name="Imamovic A."/>
            <person name="Larimer J."/>
            <person name="McCowan C."/>
            <person name="Montmayeur A."/>
            <person name="Murphy C."/>
            <person name="Neiman D."/>
            <person name="Pearson M."/>
            <person name="Priest M."/>
            <person name="Roberts A."/>
            <person name="Saif S."/>
            <person name="Shea T."/>
            <person name="Sisk P."/>
            <person name="Sykes S."/>
            <person name="Wortman J."/>
            <person name="Nusbaum C."/>
            <person name="Birren B."/>
        </authorList>
    </citation>
    <scope>NUCLEOTIDE SEQUENCE [LARGE SCALE GENOMIC DNA]</scope>
    <source>
        <strain evidence="4">CBS 100218</strain>
    </source>
</reference>
<evidence type="ECO:0000313" key="4">
    <source>
        <dbReference type="Proteomes" id="UP000016924"/>
    </source>
</evidence>
<dbReference type="HOGENOM" id="CLU_1927489_0_0_1"/>
<feature type="region of interest" description="Disordered" evidence="1">
    <location>
        <begin position="1"/>
        <end position="52"/>
    </location>
</feature>
<dbReference type="InterPro" id="IPR036047">
    <property type="entry name" value="F-box-like_dom_sf"/>
</dbReference>
<sequence length="131" mass="15098">MRQTRRKHKRLCLERSSNSRSKQEKTSPPSPPPAESDPYRHHPAQQPPPKHLLAQDHVPASARVFGTFELLEIILSNLSAWDVMHLQRVCTRWRDTVQGSVPLRRRVDEVHEMRKILVLLCRRADEEAGGG</sequence>
<evidence type="ECO:0000313" key="3">
    <source>
        <dbReference type="EMBL" id="EON69486.1"/>
    </source>
</evidence>
<organism evidence="3 4">
    <name type="scientific">Coniosporium apollinis (strain CBS 100218)</name>
    <name type="common">Rock-inhabiting black yeast</name>
    <dbReference type="NCBI Taxonomy" id="1168221"/>
    <lineage>
        <taxon>Eukaryota</taxon>
        <taxon>Fungi</taxon>
        <taxon>Dikarya</taxon>
        <taxon>Ascomycota</taxon>
        <taxon>Pezizomycotina</taxon>
        <taxon>Dothideomycetes</taxon>
        <taxon>Dothideomycetes incertae sedis</taxon>
        <taxon>Coniosporium</taxon>
    </lineage>
</organism>
<proteinExistence type="predicted"/>
<dbReference type="Pfam" id="PF00646">
    <property type="entry name" value="F-box"/>
    <property type="match status" value="1"/>
</dbReference>
<dbReference type="EMBL" id="JH767615">
    <property type="protein sequence ID" value="EON69486.1"/>
    <property type="molecule type" value="Genomic_DNA"/>
</dbReference>
<protein>
    <recommendedName>
        <fullName evidence="2">F-box domain-containing protein</fullName>
    </recommendedName>
</protein>
<feature type="domain" description="F-box" evidence="2">
    <location>
        <begin position="66"/>
        <end position="106"/>
    </location>
</feature>
<dbReference type="AlphaFoldDB" id="R7Z6C8"/>
<dbReference type="SUPFAM" id="SSF81383">
    <property type="entry name" value="F-box domain"/>
    <property type="match status" value="1"/>
</dbReference>
<dbReference type="SMART" id="SM00256">
    <property type="entry name" value="FBOX"/>
    <property type="match status" value="1"/>
</dbReference>
<name>R7Z6C8_CONA1</name>
<dbReference type="GeneID" id="19906057"/>
<feature type="compositionally biased region" description="Basic residues" evidence="1">
    <location>
        <begin position="1"/>
        <end position="10"/>
    </location>
</feature>
<dbReference type="Proteomes" id="UP000016924">
    <property type="component" value="Unassembled WGS sequence"/>
</dbReference>